<evidence type="ECO:0000259" key="2">
    <source>
        <dbReference type="Pfam" id="PF13439"/>
    </source>
</evidence>
<dbReference type="SUPFAM" id="SSF53756">
    <property type="entry name" value="UDP-Glycosyltransferase/glycogen phosphorylase"/>
    <property type="match status" value="1"/>
</dbReference>
<dbReference type="InterPro" id="IPR001296">
    <property type="entry name" value="Glyco_trans_1"/>
</dbReference>
<dbReference type="STRING" id="1484053.SAMN05444274_102131"/>
<dbReference type="Pfam" id="PF00534">
    <property type="entry name" value="Glycos_transf_1"/>
    <property type="match status" value="1"/>
</dbReference>
<sequence>MKITHIIYSLNTGGTETMLVDIANEQAKTEDVSVIIVNKSINEYIAGKFHDGIKTYRIEREPGSRNPLKLVKFNLLLKEINPDVIHCHNHTLINLIKWPLKGVKYLTVHALNYPIVNFNKYDKLFAISESVKKDILSKGNYKVQVVYNGIHTELITQKKHFKPDAPFKIIQVSRLNHTQKGQHILIEALSLIKKNNPKLQFTADFIGEGESLDYLKKLVDKNDLSQNIRFWGNQTRSFVYQNLHKYDLLVQPSLFEGFGLTVAEAMAAKVPVLVSNINGPMEIIGNGEYGAYFKSEKIDDCADKIERIIKKYEFQKITTLKAYNYCFANFSIESTSEKYLNNY</sequence>
<dbReference type="PANTHER" id="PTHR12526">
    <property type="entry name" value="GLYCOSYLTRANSFERASE"/>
    <property type="match status" value="1"/>
</dbReference>
<keyword evidence="3" id="KW-0808">Transferase</keyword>
<feature type="domain" description="Glycosyl transferase family 1" evidence="1">
    <location>
        <begin position="157"/>
        <end position="317"/>
    </location>
</feature>
<gene>
    <name evidence="3" type="ORF">SAMN05444274_102131</name>
</gene>
<dbReference type="RefSeq" id="WP_072999148.1">
    <property type="nucleotide sequence ID" value="NZ_FQUM01000002.1"/>
</dbReference>
<dbReference type="OrthoDB" id="7560678at2"/>
<dbReference type="PANTHER" id="PTHR12526:SF630">
    <property type="entry name" value="GLYCOSYLTRANSFERASE"/>
    <property type="match status" value="1"/>
</dbReference>
<dbReference type="Gene3D" id="3.40.50.2000">
    <property type="entry name" value="Glycogen Phosphorylase B"/>
    <property type="match status" value="2"/>
</dbReference>
<evidence type="ECO:0000259" key="1">
    <source>
        <dbReference type="Pfam" id="PF00534"/>
    </source>
</evidence>
<proteinExistence type="predicted"/>
<dbReference type="EMBL" id="FQUM01000002">
    <property type="protein sequence ID" value="SHE69562.1"/>
    <property type="molecule type" value="Genomic_DNA"/>
</dbReference>
<dbReference type="CDD" id="cd03801">
    <property type="entry name" value="GT4_PimA-like"/>
    <property type="match status" value="1"/>
</dbReference>
<dbReference type="Proteomes" id="UP000184164">
    <property type="component" value="Unassembled WGS sequence"/>
</dbReference>
<protein>
    <submittedName>
        <fullName evidence="3">Glycosyltransferase involved in cell wall bisynthesis</fullName>
    </submittedName>
</protein>
<evidence type="ECO:0000313" key="3">
    <source>
        <dbReference type="EMBL" id="SHE69562.1"/>
    </source>
</evidence>
<name>A0A1M4VL70_9BACT</name>
<dbReference type="GO" id="GO:0016757">
    <property type="term" value="F:glycosyltransferase activity"/>
    <property type="evidence" value="ECO:0007669"/>
    <property type="project" value="InterPro"/>
</dbReference>
<reference evidence="3 4" key="1">
    <citation type="submission" date="2016-11" db="EMBL/GenBank/DDBJ databases">
        <authorList>
            <person name="Jaros S."/>
            <person name="Januszkiewicz K."/>
            <person name="Wedrychowicz H."/>
        </authorList>
    </citation>
    <scope>NUCLEOTIDE SEQUENCE [LARGE SCALE GENOMIC DNA]</scope>
    <source>
        <strain evidence="3 4">DSM 26910</strain>
    </source>
</reference>
<organism evidence="3 4">
    <name type="scientific">Mariniphaga anaerophila</name>
    <dbReference type="NCBI Taxonomy" id="1484053"/>
    <lineage>
        <taxon>Bacteria</taxon>
        <taxon>Pseudomonadati</taxon>
        <taxon>Bacteroidota</taxon>
        <taxon>Bacteroidia</taxon>
        <taxon>Marinilabiliales</taxon>
        <taxon>Prolixibacteraceae</taxon>
        <taxon>Mariniphaga</taxon>
    </lineage>
</organism>
<dbReference type="AlphaFoldDB" id="A0A1M4VL70"/>
<evidence type="ECO:0000313" key="4">
    <source>
        <dbReference type="Proteomes" id="UP000184164"/>
    </source>
</evidence>
<feature type="domain" description="Glycosyltransferase subfamily 4-like N-terminal" evidence="2">
    <location>
        <begin position="13"/>
        <end position="153"/>
    </location>
</feature>
<dbReference type="Pfam" id="PF13439">
    <property type="entry name" value="Glyco_transf_4"/>
    <property type="match status" value="1"/>
</dbReference>
<keyword evidence="4" id="KW-1185">Reference proteome</keyword>
<dbReference type="InterPro" id="IPR028098">
    <property type="entry name" value="Glyco_trans_4-like_N"/>
</dbReference>
<accession>A0A1M4VL70</accession>